<evidence type="ECO:0008006" key="7">
    <source>
        <dbReference type="Google" id="ProtNLM"/>
    </source>
</evidence>
<dbReference type="InParanoid" id="I4YBE0"/>
<proteinExistence type="inferred from homology"/>
<dbReference type="RefSeq" id="XP_006958635.1">
    <property type="nucleotide sequence ID" value="XM_006958573.1"/>
</dbReference>
<dbReference type="GeneID" id="18475533"/>
<dbReference type="EMBL" id="JH668233">
    <property type="protein sequence ID" value="EIM21282.1"/>
    <property type="molecule type" value="Genomic_DNA"/>
</dbReference>
<dbReference type="Proteomes" id="UP000005242">
    <property type="component" value="Unassembled WGS sequence"/>
</dbReference>
<accession>I4YBE0</accession>
<keyword evidence="2" id="KW-0810">Translation regulation</keyword>
<comment type="similarity">
    <text evidence="1">Belongs to the eIF4E-binding protein family.</text>
</comment>
<dbReference type="STRING" id="671144.I4YBE0"/>
<protein>
    <recommendedName>
        <fullName evidence="7">Eukaryotic translation initiation factor 4E binding protein</fullName>
    </recommendedName>
</protein>
<name>I4YBE0_WALMC</name>
<dbReference type="GO" id="GO:0008190">
    <property type="term" value="F:eukaryotic initiation factor 4E binding"/>
    <property type="evidence" value="ECO:0007669"/>
    <property type="project" value="InterPro"/>
</dbReference>
<evidence type="ECO:0000313" key="5">
    <source>
        <dbReference type="EMBL" id="EIM21282.1"/>
    </source>
</evidence>
<feature type="compositionally biased region" description="Polar residues" evidence="4">
    <location>
        <begin position="8"/>
        <end position="23"/>
    </location>
</feature>
<dbReference type="Pfam" id="PF05456">
    <property type="entry name" value="eIF_4EBP"/>
    <property type="match status" value="1"/>
</dbReference>
<dbReference type="GO" id="GO:0045947">
    <property type="term" value="P:negative regulation of translational initiation"/>
    <property type="evidence" value="ECO:0007669"/>
    <property type="project" value="InterPro"/>
</dbReference>
<evidence type="ECO:0000256" key="4">
    <source>
        <dbReference type="SAM" id="MobiDB-lite"/>
    </source>
</evidence>
<evidence type="ECO:0000313" key="6">
    <source>
        <dbReference type="Proteomes" id="UP000005242"/>
    </source>
</evidence>
<dbReference type="AlphaFoldDB" id="I4YBE0"/>
<dbReference type="OMA" id="KQAKSCP"/>
<dbReference type="HOGENOM" id="CLU_111706_0_0_1"/>
<feature type="region of interest" description="Disordered" evidence="4">
    <location>
        <begin position="43"/>
        <end position="91"/>
    </location>
</feature>
<evidence type="ECO:0000256" key="2">
    <source>
        <dbReference type="ARBA" id="ARBA00022845"/>
    </source>
</evidence>
<sequence length="91" mass="9859">MDIPKQASRLNLSKTPTGNNFYGSTPGGTKIVYSRDQLLSLASSPLSHTPPKGLSHFPAAMSRSEHKPVELAQPGKEATKTNEDTTFEMDD</sequence>
<reference evidence="5 6" key="1">
    <citation type="journal article" date="2012" name="Fungal Genet. Biol.">
        <title>The genome of the xerotolerant mold Wallemia sebi reveals adaptations to osmotic stress and suggests cryptic sexual reproduction.</title>
        <authorList>
            <person name="Padamsee M."/>
            <person name="Kumar T.K.A."/>
            <person name="Riley R."/>
            <person name="Binder M."/>
            <person name="Boyd A."/>
            <person name="Calvo A.M."/>
            <person name="Furukawa K."/>
            <person name="Hesse C."/>
            <person name="Hohmann S."/>
            <person name="James T.Y."/>
            <person name="LaButti K."/>
            <person name="Lapidus A."/>
            <person name="Lindquist E."/>
            <person name="Lucas S."/>
            <person name="Miller K."/>
            <person name="Shantappa S."/>
            <person name="Grigoriev I.V."/>
            <person name="Hibbett D.S."/>
            <person name="McLaughlin D.J."/>
            <person name="Spatafora J.W."/>
            <person name="Aime M.C."/>
        </authorList>
    </citation>
    <scope>NUCLEOTIDE SEQUENCE [LARGE SCALE GENOMIC DNA]</scope>
    <source>
        <strain evidence="6">ATCC MYA-4683 / CBS 633.66</strain>
    </source>
</reference>
<dbReference type="eggNOG" id="ENOG502S44S">
    <property type="taxonomic scope" value="Eukaryota"/>
</dbReference>
<evidence type="ECO:0000256" key="3">
    <source>
        <dbReference type="ARBA" id="ARBA00023193"/>
    </source>
</evidence>
<evidence type="ECO:0000256" key="1">
    <source>
        <dbReference type="ARBA" id="ARBA00005480"/>
    </source>
</evidence>
<dbReference type="GO" id="GO:0005737">
    <property type="term" value="C:cytoplasm"/>
    <property type="evidence" value="ECO:0007669"/>
    <property type="project" value="TreeGrafter"/>
</dbReference>
<organism evidence="5 6">
    <name type="scientific">Wallemia mellicola (strain ATCC MYA-4683 / CBS 633.66)</name>
    <name type="common">Wallemia sebi (CBS 633.66)</name>
    <dbReference type="NCBI Taxonomy" id="671144"/>
    <lineage>
        <taxon>Eukaryota</taxon>
        <taxon>Fungi</taxon>
        <taxon>Dikarya</taxon>
        <taxon>Basidiomycota</taxon>
        <taxon>Wallemiomycotina</taxon>
        <taxon>Wallemiomycetes</taxon>
        <taxon>Wallemiales</taxon>
        <taxon>Wallemiaceae</taxon>
        <taxon>Wallemia</taxon>
    </lineage>
</organism>
<gene>
    <name evidence="5" type="ORF">WALSEDRAFT_69144</name>
</gene>
<dbReference type="PANTHER" id="PTHR12669">
    <property type="entry name" value="EUKARYOTIC TRANSLATION INITIATION FACTOR 4E-BINDING PROTEIN"/>
    <property type="match status" value="1"/>
</dbReference>
<feature type="region of interest" description="Disordered" evidence="4">
    <location>
        <begin position="1"/>
        <end position="23"/>
    </location>
</feature>
<dbReference type="InterPro" id="IPR008606">
    <property type="entry name" value="EIF4EBP"/>
</dbReference>
<dbReference type="KEGG" id="wse:WALSEDRAFT_69144"/>
<keyword evidence="3" id="KW-0652">Protein synthesis inhibitor</keyword>
<keyword evidence="6" id="KW-1185">Reference proteome</keyword>
<dbReference type="PANTHER" id="PTHR12669:SF12">
    <property type="entry name" value="EUKARYOTIC TRANSLATION INITIATION FACTOR 4E-BINDING PROTEIN"/>
    <property type="match status" value="1"/>
</dbReference>